<feature type="region of interest" description="Disordered" evidence="1">
    <location>
        <begin position="131"/>
        <end position="155"/>
    </location>
</feature>
<dbReference type="Gene3D" id="3.40.30.10">
    <property type="entry name" value="Glutaredoxin"/>
    <property type="match status" value="1"/>
</dbReference>
<dbReference type="InterPro" id="IPR002109">
    <property type="entry name" value="Glutaredoxin"/>
</dbReference>
<name>A0AAP0EFK8_9MAGN</name>
<dbReference type="PROSITE" id="PS51354">
    <property type="entry name" value="GLUTAREDOXIN_2"/>
    <property type="match status" value="1"/>
</dbReference>
<dbReference type="Pfam" id="PF23733">
    <property type="entry name" value="GRXCR1-2_C"/>
    <property type="match status" value="1"/>
</dbReference>
<dbReference type="FunFam" id="3.40.30.10:FF:000273">
    <property type="entry name" value="Glutaredoxin family protein"/>
    <property type="match status" value="1"/>
</dbReference>
<feature type="domain" description="Glutaredoxin" evidence="2">
    <location>
        <begin position="240"/>
        <end position="307"/>
    </location>
</feature>
<protein>
    <recommendedName>
        <fullName evidence="2">Glutaredoxin domain-containing protein</fullName>
    </recommendedName>
</protein>
<sequence>MGCTNSKRTRCQHCNRPYSPRRSRSYSLPLVFRSHRKSDAYHVIAPDRSYSNQDCESHRPSRCSVSMASVKSESLSFMDSSIMRKDMLLGRNQINHVNENAKNCELEKHGNNEVVVSMNKSIKTIHDEDDVVGHDGEFSSVPRTPNRTPPGEPETINAWELMEGLEDNSPIRRNSDADQRFSKALEQLSPRSASLLRSPESEKIASPITNRLPLVENMKWKEGIATGVIKKVPNCDNKVVIYYTSLRGVRKTYEDCCKARVILEGLGIRVDERDVSMHYKFREELKELLGSGYIDGLPKVFAKGRYIGGACEIKQMNEEGELQKLLEGCEKDNDDKMCEVCGDVRFVPCDKCSGSCKIYYEDENGEGRGEKGAFGRCPYCNENGILRCPACCRE</sequence>
<reference evidence="3 4" key="1">
    <citation type="submission" date="2024-01" db="EMBL/GenBank/DDBJ databases">
        <title>Genome assemblies of Stephania.</title>
        <authorList>
            <person name="Yang L."/>
        </authorList>
    </citation>
    <scope>NUCLEOTIDE SEQUENCE [LARGE SCALE GENOMIC DNA]</scope>
    <source>
        <strain evidence="3">QJT</strain>
        <tissue evidence="3">Leaf</tissue>
    </source>
</reference>
<evidence type="ECO:0000313" key="4">
    <source>
        <dbReference type="Proteomes" id="UP001417504"/>
    </source>
</evidence>
<evidence type="ECO:0000259" key="2">
    <source>
        <dbReference type="Pfam" id="PF00462"/>
    </source>
</evidence>
<dbReference type="CDD" id="cd03031">
    <property type="entry name" value="GRX_GRX_like"/>
    <property type="match status" value="1"/>
</dbReference>
<organism evidence="3 4">
    <name type="scientific">Stephania japonica</name>
    <dbReference type="NCBI Taxonomy" id="461633"/>
    <lineage>
        <taxon>Eukaryota</taxon>
        <taxon>Viridiplantae</taxon>
        <taxon>Streptophyta</taxon>
        <taxon>Embryophyta</taxon>
        <taxon>Tracheophyta</taxon>
        <taxon>Spermatophyta</taxon>
        <taxon>Magnoliopsida</taxon>
        <taxon>Ranunculales</taxon>
        <taxon>Menispermaceae</taxon>
        <taxon>Menispermoideae</taxon>
        <taxon>Cissampelideae</taxon>
        <taxon>Stephania</taxon>
    </lineage>
</organism>
<accession>A0AAP0EFK8</accession>
<dbReference type="Proteomes" id="UP001417504">
    <property type="component" value="Unassembled WGS sequence"/>
</dbReference>
<evidence type="ECO:0000256" key="1">
    <source>
        <dbReference type="SAM" id="MobiDB-lite"/>
    </source>
</evidence>
<dbReference type="EMBL" id="JBBNAE010000010">
    <property type="protein sequence ID" value="KAK9090697.1"/>
    <property type="molecule type" value="Genomic_DNA"/>
</dbReference>
<dbReference type="AlphaFoldDB" id="A0AAP0EFK8"/>
<evidence type="ECO:0000313" key="3">
    <source>
        <dbReference type="EMBL" id="KAK9090697.1"/>
    </source>
</evidence>
<dbReference type="PANTHER" id="PTHR45669">
    <property type="entry name" value="GLUTAREDOXIN DOMAIN-CONTAINING CYSTEINE-RICH PROTEIN CG12206-RELATED"/>
    <property type="match status" value="1"/>
</dbReference>
<comment type="caution">
    <text evidence="3">The sequence shown here is derived from an EMBL/GenBank/DDBJ whole genome shotgun (WGS) entry which is preliminary data.</text>
</comment>
<dbReference type="SUPFAM" id="SSF52833">
    <property type="entry name" value="Thioredoxin-like"/>
    <property type="match status" value="1"/>
</dbReference>
<gene>
    <name evidence="3" type="ORF">Sjap_023874</name>
</gene>
<dbReference type="Pfam" id="PF00462">
    <property type="entry name" value="Glutaredoxin"/>
    <property type="match status" value="1"/>
</dbReference>
<dbReference type="PANTHER" id="PTHR45669:SF30">
    <property type="entry name" value="OS04G0641300 PROTEIN"/>
    <property type="match status" value="1"/>
</dbReference>
<dbReference type="InterPro" id="IPR036249">
    <property type="entry name" value="Thioredoxin-like_sf"/>
</dbReference>
<proteinExistence type="predicted"/>
<keyword evidence="4" id="KW-1185">Reference proteome</keyword>